<evidence type="ECO:0000256" key="4">
    <source>
        <dbReference type="ARBA" id="ARBA00023136"/>
    </source>
</evidence>
<evidence type="ECO:0000313" key="7">
    <source>
        <dbReference type="Proteomes" id="UP001193081"/>
    </source>
</evidence>
<feature type="transmembrane region" description="Helical" evidence="5">
    <location>
        <begin position="51"/>
        <end position="73"/>
    </location>
</feature>
<keyword evidence="2 5" id="KW-0812">Transmembrane</keyword>
<keyword evidence="7" id="KW-1185">Reference proteome</keyword>
<evidence type="ECO:0000256" key="2">
    <source>
        <dbReference type="ARBA" id="ARBA00022692"/>
    </source>
</evidence>
<comment type="subcellular location">
    <subcellularLocation>
        <location evidence="1">Membrane</location>
        <topology evidence="1">Multi-pass membrane protein</topology>
    </subcellularLocation>
</comment>
<keyword evidence="3 5" id="KW-1133">Transmembrane helix</keyword>
<protein>
    <submittedName>
        <fullName evidence="6">CvpA family protein</fullName>
    </submittedName>
</protein>
<comment type="caution">
    <text evidence="6">The sequence shown here is derived from an EMBL/GenBank/DDBJ whole genome shotgun (WGS) entry which is preliminary data.</text>
</comment>
<feature type="transmembrane region" description="Helical" evidence="5">
    <location>
        <begin position="103"/>
        <end position="126"/>
    </location>
</feature>
<organism evidence="6 7">
    <name type="scientific">Candidatus Chloroploca mongolica</name>
    <dbReference type="NCBI Taxonomy" id="2528176"/>
    <lineage>
        <taxon>Bacteria</taxon>
        <taxon>Bacillati</taxon>
        <taxon>Chloroflexota</taxon>
        <taxon>Chloroflexia</taxon>
        <taxon>Chloroflexales</taxon>
        <taxon>Chloroflexineae</taxon>
        <taxon>Oscillochloridaceae</taxon>
        <taxon>Candidatus Chloroploca</taxon>
    </lineage>
</organism>
<sequence length="161" mass="16916">MNTLDYAILLGSGVFVLLGIYWGLIRQVLSLVGLVVGIAMAGRYGPEVADWLTSFIADPLVAGVLGFVGVLLLVSSLASLLASVLRMFVGLLFLGWLDHLLGGVLGLIQAILAAAIIIVAMVAFPLPTWSNAIEGSLLAENLLRIGGIFQVFLPFVLPSLA</sequence>
<dbReference type="Proteomes" id="UP001193081">
    <property type="component" value="Unassembled WGS sequence"/>
</dbReference>
<dbReference type="InterPro" id="IPR003825">
    <property type="entry name" value="Colicin-V_CvpA"/>
</dbReference>
<dbReference type="RefSeq" id="WP_135479237.1">
    <property type="nucleotide sequence ID" value="NZ_SIJK02000027.1"/>
</dbReference>
<dbReference type="Pfam" id="PF02674">
    <property type="entry name" value="Colicin_V"/>
    <property type="match status" value="1"/>
</dbReference>
<reference evidence="6 7" key="1">
    <citation type="submission" date="2021-03" db="EMBL/GenBank/DDBJ databases">
        <authorList>
            <person name="Grouzdev D.S."/>
        </authorList>
    </citation>
    <scope>NUCLEOTIDE SEQUENCE [LARGE SCALE GENOMIC DNA]</scope>
    <source>
        <strain evidence="6 7">M50-1</strain>
    </source>
</reference>
<evidence type="ECO:0000256" key="3">
    <source>
        <dbReference type="ARBA" id="ARBA00022989"/>
    </source>
</evidence>
<accession>A0ABS4DC36</accession>
<proteinExistence type="predicted"/>
<keyword evidence="4 5" id="KW-0472">Membrane</keyword>
<feature type="transmembrane region" description="Helical" evidence="5">
    <location>
        <begin position="6"/>
        <end position="23"/>
    </location>
</feature>
<dbReference type="PANTHER" id="PTHR37306">
    <property type="entry name" value="COLICIN V PRODUCTION PROTEIN"/>
    <property type="match status" value="1"/>
</dbReference>
<evidence type="ECO:0000256" key="1">
    <source>
        <dbReference type="ARBA" id="ARBA00004141"/>
    </source>
</evidence>
<evidence type="ECO:0000256" key="5">
    <source>
        <dbReference type="SAM" id="Phobius"/>
    </source>
</evidence>
<dbReference type="PANTHER" id="PTHR37306:SF1">
    <property type="entry name" value="COLICIN V PRODUCTION PROTEIN"/>
    <property type="match status" value="1"/>
</dbReference>
<dbReference type="EMBL" id="SIJK02000027">
    <property type="protein sequence ID" value="MBP1467004.1"/>
    <property type="molecule type" value="Genomic_DNA"/>
</dbReference>
<name>A0ABS4DC36_9CHLR</name>
<gene>
    <name evidence="6" type="ORF">EYB53_014920</name>
</gene>
<feature type="transmembrane region" description="Helical" evidence="5">
    <location>
        <begin position="28"/>
        <end position="45"/>
    </location>
</feature>
<evidence type="ECO:0000313" key="6">
    <source>
        <dbReference type="EMBL" id="MBP1467004.1"/>
    </source>
</evidence>